<evidence type="ECO:0000313" key="1">
    <source>
        <dbReference type="EMBL" id="TEB32464.1"/>
    </source>
</evidence>
<dbReference type="EMBL" id="QPFP01000015">
    <property type="protein sequence ID" value="TEB32464.1"/>
    <property type="molecule type" value="Genomic_DNA"/>
</dbReference>
<evidence type="ECO:0000313" key="2">
    <source>
        <dbReference type="Proteomes" id="UP000298030"/>
    </source>
</evidence>
<keyword evidence="2" id="KW-1185">Reference proteome</keyword>
<dbReference type="AlphaFoldDB" id="A0A4Y7TET5"/>
<sequence length="105" mass="11757">MFNQVLAGSRLVDGGRKVGNSSEMVRISLKSVVAWPCTATLCTGSGGKRWRGVQRRAVPRHIGNRLVTPRSCLGACQRSNIYLQDCDFEECSHDELQNKLRFIFD</sequence>
<gene>
    <name evidence="1" type="ORF">FA13DRAFT_256929</name>
</gene>
<reference evidence="1 2" key="1">
    <citation type="journal article" date="2019" name="Nat. Ecol. Evol.">
        <title>Megaphylogeny resolves global patterns of mushroom evolution.</title>
        <authorList>
            <person name="Varga T."/>
            <person name="Krizsan K."/>
            <person name="Foldi C."/>
            <person name="Dima B."/>
            <person name="Sanchez-Garcia M."/>
            <person name="Sanchez-Ramirez S."/>
            <person name="Szollosi G.J."/>
            <person name="Szarkandi J.G."/>
            <person name="Papp V."/>
            <person name="Albert L."/>
            <person name="Andreopoulos W."/>
            <person name="Angelini C."/>
            <person name="Antonin V."/>
            <person name="Barry K.W."/>
            <person name="Bougher N.L."/>
            <person name="Buchanan P."/>
            <person name="Buyck B."/>
            <person name="Bense V."/>
            <person name="Catcheside P."/>
            <person name="Chovatia M."/>
            <person name="Cooper J."/>
            <person name="Damon W."/>
            <person name="Desjardin D."/>
            <person name="Finy P."/>
            <person name="Geml J."/>
            <person name="Haridas S."/>
            <person name="Hughes K."/>
            <person name="Justo A."/>
            <person name="Karasinski D."/>
            <person name="Kautmanova I."/>
            <person name="Kiss B."/>
            <person name="Kocsube S."/>
            <person name="Kotiranta H."/>
            <person name="LaButti K.M."/>
            <person name="Lechner B.E."/>
            <person name="Liimatainen K."/>
            <person name="Lipzen A."/>
            <person name="Lukacs Z."/>
            <person name="Mihaltcheva S."/>
            <person name="Morgado L.N."/>
            <person name="Niskanen T."/>
            <person name="Noordeloos M.E."/>
            <person name="Ohm R.A."/>
            <person name="Ortiz-Santana B."/>
            <person name="Ovrebo C."/>
            <person name="Racz N."/>
            <person name="Riley R."/>
            <person name="Savchenko A."/>
            <person name="Shiryaev A."/>
            <person name="Soop K."/>
            <person name="Spirin V."/>
            <person name="Szebenyi C."/>
            <person name="Tomsovsky M."/>
            <person name="Tulloss R.E."/>
            <person name="Uehling J."/>
            <person name="Grigoriev I.V."/>
            <person name="Vagvolgyi C."/>
            <person name="Papp T."/>
            <person name="Martin F.M."/>
            <person name="Miettinen O."/>
            <person name="Hibbett D.S."/>
            <person name="Nagy L.G."/>
        </authorList>
    </citation>
    <scope>NUCLEOTIDE SEQUENCE [LARGE SCALE GENOMIC DNA]</scope>
    <source>
        <strain evidence="1 2">FP101781</strain>
    </source>
</reference>
<name>A0A4Y7TET5_COPMI</name>
<accession>A0A4Y7TET5</accession>
<protein>
    <submittedName>
        <fullName evidence="1">Uncharacterized protein</fullName>
    </submittedName>
</protein>
<organism evidence="1 2">
    <name type="scientific">Coprinellus micaceus</name>
    <name type="common">Glistening ink-cap mushroom</name>
    <name type="synonym">Coprinus micaceus</name>
    <dbReference type="NCBI Taxonomy" id="71717"/>
    <lineage>
        <taxon>Eukaryota</taxon>
        <taxon>Fungi</taxon>
        <taxon>Dikarya</taxon>
        <taxon>Basidiomycota</taxon>
        <taxon>Agaricomycotina</taxon>
        <taxon>Agaricomycetes</taxon>
        <taxon>Agaricomycetidae</taxon>
        <taxon>Agaricales</taxon>
        <taxon>Agaricineae</taxon>
        <taxon>Psathyrellaceae</taxon>
        <taxon>Coprinellus</taxon>
    </lineage>
</organism>
<dbReference type="Proteomes" id="UP000298030">
    <property type="component" value="Unassembled WGS sequence"/>
</dbReference>
<comment type="caution">
    <text evidence="1">The sequence shown here is derived from an EMBL/GenBank/DDBJ whole genome shotgun (WGS) entry which is preliminary data.</text>
</comment>
<proteinExistence type="predicted"/>